<feature type="coiled-coil region" evidence="1">
    <location>
        <begin position="132"/>
        <end position="165"/>
    </location>
</feature>
<evidence type="ECO:0000256" key="1">
    <source>
        <dbReference type="SAM" id="Coils"/>
    </source>
</evidence>
<keyword evidence="2" id="KW-1185">Reference proteome</keyword>
<protein>
    <submittedName>
        <fullName evidence="3">39S ribosomal protein L52, mitochondrial</fullName>
    </submittedName>
</protein>
<keyword evidence="1" id="KW-0175">Coiled coil</keyword>
<organism evidence="2 3">
    <name type="scientific">Globodera rostochiensis</name>
    <name type="common">Golden nematode worm</name>
    <name type="synonym">Heterodera rostochiensis</name>
    <dbReference type="NCBI Taxonomy" id="31243"/>
    <lineage>
        <taxon>Eukaryota</taxon>
        <taxon>Metazoa</taxon>
        <taxon>Ecdysozoa</taxon>
        <taxon>Nematoda</taxon>
        <taxon>Chromadorea</taxon>
        <taxon>Rhabditida</taxon>
        <taxon>Tylenchina</taxon>
        <taxon>Tylenchomorpha</taxon>
        <taxon>Tylenchoidea</taxon>
        <taxon>Heteroderidae</taxon>
        <taxon>Heteroderinae</taxon>
        <taxon>Globodera</taxon>
    </lineage>
</organism>
<dbReference type="Proteomes" id="UP000887572">
    <property type="component" value="Unplaced"/>
</dbReference>
<evidence type="ECO:0000313" key="3">
    <source>
        <dbReference type="WBParaSite" id="Gr19_v10_g13054.t1"/>
    </source>
</evidence>
<dbReference type="WBParaSite" id="Gr19_v10_g13054.t1">
    <property type="protein sequence ID" value="Gr19_v10_g13054.t1"/>
    <property type="gene ID" value="Gr19_v10_g13054"/>
</dbReference>
<sequence>MAASLILKLLPLNSRRIYKTPWRIYETPWRIYETPVVADLRSQTSTAVCQGRTLQSSSARRIPSCCGCPTCCALGAQNLGCRRFQSRGSRLSSAKLAQWQSDKPDEGAAGVAVDRASVVSIGQLSLKHQGELEKLSNVHKNLIEEMKEQRKMDALEQQKDQKEINFRK</sequence>
<name>A0A914H0I6_GLORO</name>
<evidence type="ECO:0000313" key="2">
    <source>
        <dbReference type="Proteomes" id="UP000887572"/>
    </source>
</evidence>
<proteinExistence type="predicted"/>
<accession>A0A914H0I6</accession>
<dbReference type="AlphaFoldDB" id="A0A914H0I6"/>
<reference evidence="3" key="1">
    <citation type="submission" date="2022-11" db="UniProtKB">
        <authorList>
            <consortium name="WormBaseParasite"/>
        </authorList>
    </citation>
    <scope>IDENTIFICATION</scope>
</reference>